<name>A0AAD5XCB0_9FUNG</name>
<dbReference type="Proteomes" id="UP001211907">
    <property type="component" value="Unassembled WGS sequence"/>
</dbReference>
<keyword evidence="2" id="KW-0812">Transmembrane</keyword>
<keyword evidence="2" id="KW-0472">Membrane</keyword>
<dbReference type="InterPro" id="IPR001660">
    <property type="entry name" value="SAM"/>
</dbReference>
<evidence type="ECO:0000256" key="1">
    <source>
        <dbReference type="SAM" id="MobiDB-lite"/>
    </source>
</evidence>
<organism evidence="4 5">
    <name type="scientific">Physocladia obscura</name>
    <dbReference type="NCBI Taxonomy" id="109957"/>
    <lineage>
        <taxon>Eukaryota</taxon>
        <taxon>Fungi</taxon>
        <taxon>Fungi incertae sedis</taxon>
        <taxon>Chytridiomycota</taxon>
        <taxon>Chytridiomycota incertae sedis</taxon>
        <taxon>Chytridiomycetes</taxon>
        <taxon>Chytridiales</taxon>
        <taxon>Chytriomycetaceae</taxon>
        <taxon>Physocladia</taxon>
    </lineage>
</organism>
<feature type="region of interest" description="Disordered" evidence="1">
    <location>
        <begin position="717"/>
        <end position="782"/>
    </location>
</feature>
<evidence type="ECO:0000313" key="5">
    <source>
        <dbReference type="Proteomes" id="UP001211907"/>
    </source>
</evidence>
<feature type="region of interest" description="Disordered" evidence="1">
    <location>
        <begin position="166"/>
        <end position="192"/>
    </location>
</feature>
<accession>A0AAD5XCB0</accession>
<feature type="compositionally biased region" description="Low complexity" evidence="1">
    <location>
        <begin position="293"/>
        <end position="311"/>
    </location>
</feature>
<dbReference type="EMBL" id="JADGJH010002322">
    <property type="protein sequence ID" value="KAJ3099855.1"/>
    <property type="molecule type" value="Genomic_DNA"/>
</dbReference>
<evidence type="ECO:0000259" key="3">
    <source>
        <dbReference type="PROSITE" id="PS50105"/>
    </source>
</evidence>
<protein>
    <recommendedName>
        <fullName evidence="3">SAM domain-containing protein</fullName>
    </recommendedName>
</protein>
<keyword evidence="5" id="KW-1185">Reference proteome</keyword>
<feature type="transmembrane region" description="Helical" evidence="2">
    <location>
        <begin position="198"/>
        <end position="220"/>
    </location>
</feature>
<feature type="transmembrane region" description="Helical" evidence="2">
    <location>
        <begin position="651"/>
        <end position="671"/>
    </location>
</feature>
<feature type="compositionally biased region" description="Low complexity" evidence="1">
    <location>
        <begin position="723"/>
        <end position="749"/>
    </location>
</feature>
<feature type="region of interest" description="Disordered" evidence="1">
    <location>
        <begin position="293"/>
        <end position="314"/>
    </location>
</feature>
<feature type="domain" description="SAM" evidence="3">
    <location>
        <begin position="835"/>
        <end position="900"/>
    </location>
</feature>
<evidence type="ECO:0000256" key="2">
    <source>
        <dbReference type="SAM" id="Phobius"/>
    </source>
</evidence>
<dbReference type="PROSITE" id="PS50105">
    <property type="entry name" value="SAM_DOMAIN"/>
    <property type="match status" value="1"/>
</dbReference>
<dbReference type="Gene3D" id="1.20.5.510">
    <property type="entry name" value="Single helix bin"/>
    <property type="match status" value="1"/>
</dbReference>
<dbReference type="InterPro" id="IPR013761">
    <property type="entry name" value="SAM/pointed_sf"/>
</dbReference>
<proteinExistence type="predicted"/>
<gene>
    <name evidence="4" type="ORF">HK100_004824</name>
</gene>
<keyword evidence="2" id="KW-1133">Transmembrane helix</keyword>
<dbReference type="SUPFAM" id="SSF47769">
    <property type="entry name" value="SAM/Pointed domain"/>
    <property type="match status" value="2"/>
</dbReference>
<dbReference type="AlphaFoldDB" id="A0AAD5XCB0"/>
<sequence length="910" mass="94827">MSLIEYYADSACTVPVSLQYTPGACTTSSCAVSVFGGYSQTICAPTSGSFKTTASTFFNGALYADQTDYATNNCTGSASGYEADLVNACVPNSPGSYMYTNTEYYEWESSVVCQGSADLMIANSRDCQLFVGGGSFQLVNYYVGTTASPVVDPTVSVSVSIAVTASSSNGSSSRNMPGYTAGSASSSTSSSPSNNTGAIVGGVIGGVVALFLIAATIWFIRRKKQASLIEKGVLPPHETAESTADQQQKLQQQRSQSLLSFLTSKNTKQQSPPIAAYQAQVQLQDQQAVVSATGYDNNSNNNNNNSSSSNSLPSSQLQAKAAVVSTEAAALPPKINLFENISAVAVGSFVGKEGGSLGVGDAKENYASVSVNGGGALASNATSPIFWSVDDTALWILQSGGSFDSANRVRERGINGKALLAFNVEALLALLEVSDASERQRLETKKRHRNIFEHSQMSVVRYYSDSQCTTPTAIAFTTNTCRNTTCALGSTGAYEVKGCAGSLTADVQTTSLAYFSGLEFAELTVYGSTSNCTGTSTGFTAALVGACIADAPGGSFMFGTSEISRWSVSASCAGTANTVEGVAHQQCLAVANGSSVSLLNYIGTVSLPASVSPSRSTATSATPTASTETAATVSSVVPSPTLMPTATSSRLVGGVVGGVGALTVAVAVAFVCCRRRRRLKLQVLASQETPVPAVTPIPKLSLSFYRKQQHQTITNKESFELGSAAPSPSCSSSTPTNLTARTPTATTATHSYPRDRQHRNTATTNPSNLHLASSPTNITPTAINADPLPAKFDLFASINDGLDNPNHSSLSPEKHPLATSTSDYDSPSSLPPILWSSENIAHWLLSVGVSPDSANKIRDLKINAKTFLALNVEALLAILEVSNTAERQLLAAAFTALVVGQEQLAPPQYF</sequence>
<reference evidence="4" key="1">
    <citation type="submission" date="2020-05" db="EMBL/GenBank/DDBJ databases">
        <title>Phylogenomic resolution of chytrid fungi.</title>
        <authorList>
            <person name="Stajich J.E."/>
            <person name="Amses K."/>
            <person name="Simmons R."/>
            <person name="Seto K."/>
            <person name="Myers J."/>
            <person name="Bonds A."/>
            <person name="Quandt C.A."/>
            <person name="Barry K."/>
            <person name="Liu P."/>
            <person name="Grigoriev I."/>
            <person name="Longcore J.E."/>
            <person name="James T.Y."/>
        </authorList>
    </citation>
    <scope>NUCLEOTIDE SEQUENCE</scope>
    <source>
        <strain evidence="4">JEL0513</strain>
    </source>
</reference>
<feature type="compositionally biased region" description="Polar residues" evidence="1">
    <location>
        <begin position="760"/>
        <end position="782"/>
    </location>
</feature>
<feature type="region of interest" description="Disordered" evidence="1">
    <location>
        <begin position="610"/>
        <end position="632"/>
    </location>
</feature>
<evidence type="ECO:0000313" key="4">
    <source>
        <dbReference type="EMBL" id="KAJ3099855.1"/>
    </source>
</evidence>
<comment type="caution">
    <text evidence="4">The sequence shown here is derived from an EMBL/GenBank/DDBJ whole genome shotgun (WGS) entry which is preliminary data.</text>
</comment>